<feature type="transmembrane region" description="Helical" evidence="1">
    <location>
        <begin position="12"/>
        <end position="32"/>
    </location>
</feature>
<evidence type="ECO:0000313" key="3">
    <source>
        <dbReference type="Proteomes" id="UP000078200"/>
    </source>
</evidence>
<dbReference type="VEuPathDB" id="VectorBase:GAUT047317"/>
<keyword evidence="1" id="KW-0812">Transmembrane</keyword>
<keyword evidence="1" id="KW-0472">Membrane</keyword>
<keyword evidence="1" id="KW-1133">Transmembrane helix</keyword>
<dbReference type="Proteomes" id="UP000078200">
    <property type="component" value="Unassembled WGS sequence"/>
</dbReference>
<reference evidence="2" key="1">
    <citation type="submission" date="2020-05" db="UniProtKB">
        <authorList>
            <consortium name="EnsemblMetazoa"/>
        </authorList>
    </citation>
    <scope>IDENTIFICATION</scope>
    <source>
        <strain evidence="2">TTRI</strain>
    </source>
</reference>
<sequence>MTPGEFQEYLTARSYLTTNGVFNTCFLIILAFDVKYNKKCIPLALYIKACAVEFKSLPENSQLCSSDGRASNLISDIKVHFDGRYLVFKNRSRTVSQSLSTNRTIQCTCAPNAHCGYSVFDKQALKARRKASAASATSTATATVAAAKDTYLCSQLKKHFPKVDGDLESSSNFQHKLRSSVSGYGDILRSIMYNDVYVDALHAANIKEMRVHYFKSIGIVKPYNQWQKVLYSSKALEIQTTQALK</sequence>
<protein>
    <submittedName>
        <fullName evidence="2">Uncharacterized protein</fullName>
    </submittedName>
</protein>
<evidence type="ECO:0000256" key="1">
    <source>
        <dbReference type="SAM" id="Phobius"/>
    </source>
</evidence>
<dbReference type="AlphaFoldDB" id="A0A1A9VTS7"/>
<proteinExistence type="predicted"/>
<name>A0A1A9VTS7_GLOAU</name>
<keyword evidence="3" id="KW-1185">Reference proteome</keyword>
<organism evidence="2 3">
    <name type="scientific">Glossina austeni</name>
    <name type="common">Savannah tsetse fly</name>
    <dbReference type="NCBI Taxonomy" id="7395"/>
    <lineage>
        <taxon>Eukaryota</taxon>
        <taxon>Metazoa</taxon>
        <taxon>Ecdysozoa</taxon>
        <taxon>Arthropoda</taxon>
        <taxon>Hexapoda</taxon>
        <taxon>Insecta</taxon>
        <taxon>Pterygota</taxon>
        <taxon>Neoptera</taxon>
        <taxon>Endopterygota</taxon>
        <taxon>Diptera</taxon>
        <taxon>Brachycera</taxon>
        <taxon>Muscomorpha</taxon>
        <taxon>Hippoboscoidea</taxon>
        <taxon>Glossinidae</taxon>
        <taxon>Glossina</taxon>
    </lineage>
</organism>
<dbReference type="EnsemblMetazoa" id="GAUT047317-RA">
    <property type="protein sequence ID" value="GAUT047317-PA"/>
    <property type="gene ID" value="GAUT047317"/>
</dbReference>
<evidence type="ECO:0000313" key="2">
    <source>
        <dbReference type="EnsemblMetazoa" id="GAUT047317-PA"/>
    </source>
</evidence>
<accession>A0A1A9VTS7</accession>